<dbReference type="EMBL" id="VOPY01000002">
    <property type="protein sequence ID" value="TXC68914.1"/>
    <property type="molecule type" value="Genomic_DNA"/>
</dbReference>
<evidence type="ECO:0000256" key="4">
    <source>
        <dbReference type="ARBA" id="ARBA00022692"/>
    </source>
</evidence>
<feature type="transmembrane region" description="Helical" evidence="8">
    <location>
        <begin position="47"/>
        <end position="68"/>
    </location>
</feature>
<evidence type="ECO:0000256" key="7">
    <source>
        <dbReference type="ARBA" id="ARBA00023136"/>
    </source>
</evidence>
<reference evidence="10 11" key="1">
    <citation type="submission" date="2019-08" db="EMBL/GenBank/DDBJ databases">
        <title>Sphingorhabdus soil sp. nov., isolated from arctic soil.</title>
        <authorList>
            <person name="Liu Y."/>
        </authorList>
    </citation>
    <scope>NUCLEOTIDE SEQUENCE [LARGE SCALE GENOMIC DNA]</scope>
    <source>
        <strain evidence="10 11">D-2Q-5-6</strain>
    </source>
</reference>
<dbReference type="InterPro" id="IPR013426">
    <property type="entry name" value="EpsH-like"/>
</dbReference>
<comment type="subcellular location">
    <subcellularLocation>
        <location evidence="1">Cell membrane</location>
        <topology evidence="1">Multi-pass membrane protein</topology>
    </subcellularLocation>
</comment>
<dbReference type="Pfam" id="PF11984">
    <property type="entry name" value="DUF3485"/>
    <property type="match status" value="1"/>
</dbReference>
<evidence type="ECO:0000313" key="10">
    <source>
        <dbReference type="EMBL" id="TXC68914.1"/>
    </source>
</evidence>
<evidence type="ECO:0000259" key="9">
    <source>
        <dbReference type="Pfam" id="PF11984"/>
    </source>
</evidence>
<dbReference type="Pfam" id="PF09721">
    <property type="entry name" value="Exosortase_EpsH"/>
    <property type="match status" value="1"/>
</dbReference>
<feature type="transmembrane region" description="Helical" evidence="8">
    <location>
        <begin position="221"/>
        <end position="241"/>
    </location>
</feature>
<dbReference type="GO" id="GO:0005886">
    <property type="term" value="C:plasma membrane"/>
    <property type="evidence" value="ECO:0007669"/>
    <property type="project" value="UniProtKB-SubCell"/>
</dbReference>
<evidence type="ECO:0000313" key="11">
    <source>
        <dbReference type="Proteomes" id="UP000321129"/>
    </source>
</evidence>
<dbReference type="InterPro" id="IPR017540">
    <property type="entry name" value="Exosortase-1"/>
</dbReference>
<dbReference type="InterPro" id="IPR014263">
    <property type="entry name" value="Methanolan_biosynth_EpsI"/>
</dbReference>
<gene>
    <name evidence="10" type="primary">xrtA</name>
    <name evidence="10" type="ORF">FSZ31_08120</name>
</gene>
<keyword evidence="5 10" id="KW-0378">Hydrolase</keyword>
<feature type="transmembrane region" description="Helical" evidence="8">
    <location>
        <begin position="303"/>
        <end position="324"/>
    </location>
</feature>
<dbReference type="GO" id="GO:0008233">
    <property type="term" value="F:peptidase activity"/>
    <property type="evidence" value="ECO:0007669"/>
    <property type="project" value="UniProtKB-KW"/>
</dbReference>
<feature type="transmembrane region" description="Helical" evidence="8">
    <location>
        <begin position="107"/>
        <end position="126"/>
    </location>
</feature>
<evidence type="ECO:0000256" key="8">
    <source>
        <dbReference type="SAM" id="Phobius"/>
    </source>
</evidence>
<evidence type="ECO:0000256" key="2">
    <source>
        <dbReference type="ARBA" id="ARBA00022475"/>
    </source>
</evidence>
<keyword evidence="11" id="KW-1185">Reference proteome</keyword>
<dbReference type="NCBIfam" id="TIGR04178">
    <property type="entry name" value="exo_archaeo"/>
    <property type="match status" value="1"/>
</dbReference>
<evidence type="ECO:0000256" key="3">
    <source>
        <dbReference type="ARBA" id="ARBA00022670"/>
    </source>
</evidence>
<name>A0A5C6U7X4_9SPHN</name>
<evidence type="ECO:0000256" key="6">
    <source>
        <dbReference type="ARBA" id="ARBA00022989"/>
    </source>
</evidence>
<feature type="transmembrane region" description="Helical" evidence="8">
    <location>
        <begin position="163"/>
        <end position="182"/>
    </location>
</feature>
<evidence type="ECO:0000256" key="1">
    <source>
        <dbReference type="ARBA" id="ARBA00004651"/>
    </source>
</evidence>
<dbReference type="OrthoDB" id="9797363at2"/>
<protein>
    <submittedName>
        <fullName evidence="10">Exosortase A</fullName>
        <ecNumber evidence="10">3.4.22.-</ecNumber>
    </submittedName>
</protein>
<dbReference type="InterPro" id="IPR019127">
    <property type="entry name" value="Exosortase"/>
</dbReference>
<dbReference type="AlphaFoldDB" id="A0A5C6U7X4"/>
<feature type="domain" description="Methanolan biosynthesis EpsI" evidence="9">
    <location>
        <begin position="309"/>
        <end position="495"/>
    </location>
</feature>
<dbReference type="EC" id="3.4.22.-" evidence="10"/>
<accession>A0A5C6U7X4</accession>
<comment type="caution">
    <text evidence="10">The sequence shown here is derived from an EMBL/GenBank/DDBJ whole genome shotgun (WGS) entry which is preliminary data.</text>
</comment>
<dbReference type="InterPro" id="IPR026392">
    <property type="entry name" value="Exo/Archaeosortase_dom"/>
</dbReference>
<keyword evidence="2" id="KW-1003">Cell membrane</keyword>
<keyword evidence="4 8" id="KW-0812">Transmembrane</keyword>
<organism evidence="10 11">
    <name type="scientific">Flavisphingopyxis soli</name>
    <dbReference type="NCBI Taxonomy" id="2601267"/>
    <lineage>
        <taxon>Bacteria</taxon>
        <taxon>Pseudomonadati</taxon>
        <taxon>Pseudomonadota</taxon>
        <taxon>Alphaproteobacteria</taxon>
        <taxon>Sphingomonadales</taxon>
        <taxon>Sphingopyxidaceae</taxon>
        <taxon>Flavisphingopyxis</taxon>
    </lineage>
</organism>
<dbReference type="NCBIfam" id="TIGR02602">
    <property type="entry name" value="8TM_EpsH"/>
    <property type="match status" value="1"/>
</dbReference>
<dbReference type="NCBIfam" id="TIGR03109">
    <property type="entry name" value="exosort_XrtA"/>
    <property type="match status" value="1"/>
</dbReference>
<sequence length="507" mass="54274">MTAVSMPESVAPDVTAPAWRTHAMLLGAATLALLALFWRDAAHMASIWWTSSTFNHCLLIIPILYWLVQQRWPVLRTMTPTVWLAGLLLVAAGSIAWLLGEAGGVSLARHLGLVLMLQGAVVTLLGRQVSRALLFPIAYALFLVPFGEEFVPALQTLTAKMAMVMLGWAGIPAHIEGVFITTPHGWFQVAEACSGVKFVIAMLALGALAAHLLFRRWGRRIGFIALALVVPILANGVRAFATIWYAERYGVEHAAGFDHVIYGWVFFAVVIAIVLVIGTRFADRDGTERVDAVPAVPERGGGAAWPAALALVVIAALPPAWLAMSAGRAPQLAEAYAAPAVPGWQLVASADAVPWQPHFAGSDSLRRFTYADPRGRRVDLIVAAFARQAEGREIVGYGRGALDSDHDWVWSGQEHALGDVTVARLIAPGAVREVASVYRVGSEVLADPKRVKLATLVARLLGRDQRSAAVIVSAVATPQQDAAQAIRDFRAAAGPFAALADAALETR</sequence>
<feature type="transmembrane region" description="Helical" evidence="8">
    <location>
        <begin position="20"/>
        <end position="38"/>
    </location>
</feature>
<keyword evidence="7 8" id="KW-0472">Membrane</keyword>
<dbReference type="NCBIfam" id="TIGR02914">
    <property type="entry name" value="EpsI_fam"/>
    <property type="match status" value="1"/>
</dbReference>
<keyword evidence="6 8" id="KW-1133">Transmembrane helix</keyword>
<feature type="transmembrane region" description="Helical" evidence="8">
    <location>
        <begin position="261"/>
        <end position="282"/>
    </location>
</feature>
<feature type="transmembrane region" description="Helical" evidence="8">
    <location>
        <begin position="132"/>
        <end position="151"/>
    </location>
</feature>
<dbReference type="Proteomes" id="UP000321129">
    <property type="component" value="Unassembled WGS sequence"/>
</dbReference>
<evidence type="ECO:0000256" key="5">
    <source>
        <dbReference type="ARBA" id="ARBA00022801"/>
    </source>
</evidence>
<keyword evidence="3" id="KW-0645">Protease</keyword>
<feature type="transmembrane region" description="Helical" evidence="8">
    <location>
        <begin position="80"/>
        <end position="100"/>
    </location>
</feature>
<proteinExistence type="predicted"/>
<dbReference type="GO" id="GO:0006508">
    <property type="term" value="P:proteolysis"/>
    <property type="evidence" value="ECO:0007669"/>
    <property type="project" value="UniProtKB-KW"/>
</dbReference>
<feature type="transmembrane region" description="Helical" evidence="8">
    <location>
        <begin position="194"/>
        <end position="214"/>
    </location>
</feature>
<dbReference type="RefSeq" id="WP_147122869.1">
    <property type="nucleotide sequence ID" value="NZ_VOPY01000002.1"/>
</dbReference>